<evidence type="ECO:0000259" key="2">
    <source>
        <dbReference type="Pfam" id="PF02771"/>
    </source>
</evidence>
<sequence length="193" mass="20532">MSTPNLLYSDVETDLRASVRDLLADRCEPSALLARVEGEQPYDPALWRTLSAELGLAGLHVPESLGGQGASTRETALVLEELGRAVAPVPFLGSAVLATSVLLRADTSTEPVAALLRRLAGGEATAALVVPMSSAAGSAFPSSVRVSARRLTRRRGRHRGRRGGGRRARGARHRRRRTRPVRSGHFGRRSGGG</sequence>
<accession>A0A7X5UQD9</accession>
<name>A0A7X5UQD9_9PSEU</name>
<reference evidence="3 4" key="1">
    <citation type="submission" date="2020-03" db="EMBL/GenBank/DDBJ databases">
        <title>Sequencing the genomes of 1000 actinobacteria strains.</title>
        <authorList>
            <person name="Klenk H.-P."/>
        </authorList>
    </citation>
    <scope>NUCLEOTIDE SEQUENCE [LARGE SCALE GENOMIC DNA]</scope>
    <source>
        <strain evidence="3 4">DSM 45685</strain>
    </source>
</reference>
<gene>
    <name evidence="3" type="ORF">FHU38_002148</name>
</gene>
<evidence type="ECO:0000313" key="4">
    <source>
        <dbReference type="Proteomes" id="UP000545493"/>
    </source>
</evidence>
<dbReference type="InterPro" id="IPR009100">
    <property type="entry name" value="AcylCoA_DH/oxidase_NM_dom_sf"/>
</dbReference>
<dbReference type="Proteomes" id="UP000545493">
    <property type="component" value="Unassembled WGS sequence"/>
</dbReference>
<protein>
    <submittedName>
        <fullName evidence="3">Alkylation response protein AidB-like acyl-CoA dehydrogenase</fullName>
    </submittedName>
</protein>
<proteinExistence type="predicted"/>
<dbReference type="InterPro" id="IPR013786">
    <property type="entry name" value="AcylCoA_DH/ox_N"/>
</dbReference>
<feature type="domain" description="Acyl-CoA dehydrogenase/oxidase N-terminal" evidence="2">
    <location>
        <begin position="12"/>
        <end position="123"/>
    </location>
</feature>
<evidence type="ECO:0000313" key="3">
    <source>
        <dbReference type="EMBL" id="NIJ11804.1"/>
    </source>
</evidence>
<dbReference type="AlphaFoldDB" id="A0A7X5UQD9"/>
<evidence type="ECO:0000256" key="1">
    <source>
        <dbReference type="SAM" id="MobiDB-lite"/>
    </source>
</evidence>
<dbReference type="EMBL" id="JAAOYM010000001">
    <property type="protein sequence ID" value="NIJ11804.1"/>
    <property type="molecule type" value="Genomic_DNA"/>
</dbReference>
<dbReference type="Gene3D" id="1.10.540.10">
    <property type="entry name" value="Acyl-CoA dehydrogenase/oxidase, N-terminal domain"/>
    <property type="match status" value="1"/>
</dbReference>
<organism evidence="3 4">
    <name type="scientific">Saccharomonospora amisosensis</name>
    <dbReference type="NCBI Taxonomy" id="1128677"/>
    <lineage>
        <taxon>Bacteria</taxon>
        <taxon>Bacillati</taxon>
        <taxon>Actinomycetota</taxon>
        <taxon>Actinomycetes</taxon>
        <taxon>Pseudonocardiales</taxon>
        <taxon>Pseudonocardiaceae</taxon>
        <taxon>Saccharomonospora</taxon>
    </lineage>
</organism>
<dbReference type="SUPFAM" id="SSF56645">
    <property type="entry name" value="Acyl-CoA dehydrogenase NM domain-like"/>
    <property type="match status" value="1"/>
</dbReference>
<comment type="caution">
    <text evidence="3">The sequence shown here is derived from an EMBL/GenBank/DDBJ whole genome shotgun (WGS) entry which is preliminary data.</text>
</comment>
<feature type="compositionally biased region" description="Basic residues" evidence="1">
    <location>
        <begin position="147"/>
        <end position="193"/>
    </location>
</feature>
<feature type="region of interest" description="Disordered" evidence="1">
    <location>
        <begin position="141"/>
        <end position="193"/>
    </location>
</feature>
<keyword evidence="4" id="KW-1185">Reference proteome</keyword>
<dbReference type="InterPro" id="IPR037069">
    <property type="entry name" value="AcylCoA_DH/ox_N_sf"/>
</dbReference>
<dbReference type="Pfam" id="PF02771">
    <property type="entry name" value="Acyl-CoA_dh_N"/>
    <property type="match status" value="1"/>
</dbReference>
<dbReference type="GO" id="GO:0050660">
    <property type="term" value="F:flavin adenine dinucleotide binding"/>
    <property type="evidence" value="ECO:0007669"/>
    <property type="project" value="InterPro"/>
</dbReference>
<dbReference type="GO" id="GO:0016627">
    <property type="term" value="F:oxidoreductase activity, acting on the CH-CH group of donors"/>
    <property type="evidence" value="ECO:0007669"/>
    <property type="project" value="InterPro"/>
</dbReference>